<dbReference type="Proteomes" id="UP000240892">
    <property type="component" value="Unassembled WGS sequence"/>
</dbReference>
<protein>
    <submittedName>
        <fullName evidence="2">Transcriptional regulator</fullName>
    </submittedName>
</protein>
<name>A0A2T2XXK2_9ENTR</name>
<dbReference type="Gene3D" id="3.40.930.10">
    <property type="entry name" value="Mannitol-specific EII, Chain A"/>
    <property type="match status" value="1"/>
</dbReference>
<accession>A0A2T2XXK2</accession>
<dbReference type="PANTHER" id="PTHR47738">
    <property type="entry name" value="PTS SYSTEM FRUCTOSE-LIKE EIIA COMPONENT-RELATED"/>
    <property type="match status" value="1"/>
</dbReference>
<proteinExistence type="predicted"/>
<gene>
    <name evidence="2" type="ORF">C8256_19910</name>
</gene>
<dbReference type="RefSeq" id="WP_106929777.1">
    <property type="nucleotide sequence ID" value="NZ_CABMMU010000020.1"/>
</dbReference>
<keyword evidence="3" id="KW-1185">Reference proteome</keyword>
<dbReference type="CDD" id="cd00211">
    <property type="entry name" value="PTS_IIA_fru"/>
    <property type="match status" value="1"/>
</dbReference>
<evidence type="ECO:0000313" key="3">
    <source>
        <dbReference type="Proteomes" id="UP000240892"/>
    </source>
</evidence>
<dbReference type="InterPro" id="IPR016152">
    <property type="entry name" value="PTrfase/Anion_transptr"/>
</dbReference>
<dbReference type="PROSITE" id="PS51094">
    <property type="entry name" value="PTS_EIIA_TYPE_2"/>
    <property type="match status" value="1"/>
</dbReference>
<dbReference type="InterPro" id="IPR051541">
    <property type="entry name" value="PTS_SugarTrans_NitroReg"/>
</dbReference>
<dbReference type="STRING" id="1006000.GKAS_03758"/>
<organism evidence="2 3">
    <name type="scientific">Kluyvera genomosp. 2</name>
    <dbReference type="NCBI Taxonomy" id="2774054"/>
    <lineage>
        <taxon>Bacteria</taxon>
        <taxon>Pseudomonadati</taxon>
        <taxon>Pseudomonadota</taxon>
        <taxon>Gammaproteobacteria</taxon>
        <taxon>Enterobacterales</taxon>
        <taxon>Enterobacteriaceae</taxon>
        <taxon>Kluyvera</taxon>
    </lineage>
</organism>
<reference evidence="2 3" key="1">
    <citation type="submission" date="2018-03" db="EMBL/GenBank/DDBJ databases">
        <title>First report of an OXA-48+CTX-M-M-producing Kluyvera ascorbata clone recovered from patients admitted in a University Hospital in Madrid, Spain.</title>
        <authorList>
            <person name="Hernandez-Garcia M."/>
            <person name="Leon-Sampedro R."/>
            <person name="Perez-Viso B."/>
            <person name="Morosini M.I."/>
            <person name="Lopez-Fresnena N."/>
            <person name="Coque T.M."/>
            <person name="Bonten M."/>
            <person name="Malhotra-Kumar S."/>
            <person name="Ruiz-Garbajosa P."/>
            <person name="Canton R."/>
        </authorList>
    </citation>
    <scope>NUCLEOTIDE SEQUENCE [LARGE SCALE GENOMIC DNA]</scope>
    <source>
        <strain evidence="2 3">KA2</strain>
    </source>
</reference>
<dbReference type="Pfam" id="PF00359">
    <property type="entry name" value="PTS_EIIA_2"/>
    <property type="match status" value="1"/>
</dbReference>
<dbReference type="EMBL" id="PYHO01000020">
    <property type="protein sequence ID" value="PSR44991.1"/>
    <property type="molecule type" value="Genomic_DNA"/>
</dbReference>
<sequence length="171" mass="19402">MRTDIIDAPNESAQGCEYFTSQLTFLDKHYNNSTDFFSSIFLLLKEQGYVRDSFLDAIIAREKAYPTALPTLPVALALPHTDPQHVIHPFISVTRLSTPIAWQEMGNDDNTLYVHFIVLLGFVDHSSHLTALQKLMDCLADEEVVQALREIDDVETFLCTLTSRLQLDKDL</sequence>
<evidence type="ECO:0000259" key="1">
    <source>
        <dbReference type="PROSITE" id="PS51094"/>
    </source>
</evidence>
<dbReference type="SUPFAM" id="SSF55804">
    <property type="entry name" value="Phoshotransferase/anion transport protein"/>
    <property type="match status" value="1"/>
</dbReference>
<dbReference type="InterPro" id="IPR002178">
    <property type="entry name" value="PTS_EIIA_type-2_dom"/>
</dbReference>
<comment type="caution">
    <text evidence="2">The sequence shown here is derived from an EMBL/GenBank/DDBJ whole genome shotgun (WGS) entry which is preliminary data.</text>
</comment>
<feature type="domain" description="PTS EIIA type-2" evidence="1">
    <location>
        <begin position="17"/>
        <end position="164"/>
    </location>
</feature>
<dbReference type="AlphaFoldDB" id="A0A2T2XXK2"/>
<evidence type="ECO:0000313" key="2">
    <source>
        <dbReference type="EMBL" id="PSR44991.1"/>
    </source>
</evidence>
<dbReference type="PANTHER" id="PTHR47738:SF3">
    <property type="entry name" value="PHOSPHOTRANSFERASE SYSTEM MANNITOL_FRUCTOSE-SPECIFIC IIA DOMAIN CONTAINING PROTEIN"/>
    <property type="match status" value="1"/>
</dbReference>